<dbReference type="AlphaFoldDB" id="A0A813G4P8"/>
<evidence type="ECO:0000256" key="2">
    <source>
        <dbReference type="SAM" id="SignalP"/>
    </source>
</evidence>
<sequence>MFAHTMRVCGVVVSCAMLGSTRGLAESAPRVDAFNLVDGNNHNNDNNNNNDNNSKNNKNNNNNNNNNNGACSDPSGCEDSLNLLQSRKNKNKKKNNNSNRIGGGAREEFIPACARSIFDQHEPARLPEAVPGLNRIFILHYPKLTARRARCDQQLAEHGLANSSFFMAVLNKPDLTADVLSCLVRPVGQTHTSLGAQSLAIKHLWAYYHCWKGNHQHCLVMEDDFEFKVASMKNSLASLMQETPPDYTTVHVSVCSNMHDFDHVVPRTHLHGPGKSSRCTSGYLVSKHGAELMLRRVFTDLHGITMPADHQQNGVIDTGGYWYEPPMMIQSDLGGVRSYDVALLGSRSNHSSLQCEADGSC</sequence>
<gene>
    <name evidence="3" type="ORF">PGLA1383_LOCUS35315</name>
</gene>
<evidence type="ECO:0000256" key="1">
    <source>
        <dbReference type="SAM" id="MobiDB-lite"/>
    </source>
</evidence>
<accession>A0A813G4P8</accession>
<protein>
    <submittedName>
        <fullName evidence="3">Uncharacterized protein</fullName>
    </submittedName>
</protein>
<feature type="signal peptide" evidence="2">
    <location>
        <begin position="1"/>
        <end position="23"/>
    </location>
</feature>
<evidence type="ECO:0000313" key="3">
    <source>
        <dbReference type="EMBL" id="CAE8617654.1"/>
    </source>
</evidence>
<keyword evidence="2" id="KW-0732">Signal</keyword>
<feature type="region of interest" description="Disordered" evidence="1">
    <location>
        <begin position="35"/>
        <end position="73"/>
    </location>
</feature>
<feature type="chain" id="PRO_5032995224" evidence="2">
    <location>
        <begin position="24"/>
        <end position="361"/>
    </location>
</feature>
<dbReference type="PANTHER" id="PTHR36911">
    <property type="entry name" value="LIM ZINC-BINDING DOMAIN-CONTAINING PROTEIN-RELATED"/>
    <property type="match status" value="1"/>
</dbReference>
<dbReference type="EMBL" id="CAJNNV010026240">
    <property type="protein sequence ID" value="CAE8617654.1"/>
    <property type="molecule type" value="Genomic_DNA"/>
</dbReference>
<keyword evidence="4" id="KW-1185">Reference proteome</keyword>
<reference evidence="3" key="1">
    <citation type="submission" date="2021-02" db="EMBL/GenBank/DDBJ databases">
        <authorList>
            <person name="Dougan E. K."/>
            <person name="Rhodes N."/>
            <person name="Thang M."/>
            <person name="Chan C."/>
        </authorList>
    </citation>
    <scope>NUCLEOTIDE SEQUENCE</scope>
</reference>
<name>A0A813G4P8_POLGL</name>
<comment type="caution">
    <text evidence="3">The sequence shown here is derived from an EMBL/GenBank/DDBJ whole genome shotgun (WGS) entry which is preliminary data.</text>
</comment>
<feature type="compositionally biased region" description="Low complexity" evidence="1">
    <location>
        <begin position="40"/>
        <end position="68"/>
    </location>
</feature>
<organism evidence="3 4">
    <name type="scientific">Polarella glacialis</name>
    <name type="common">Dinoflagellate</name>
    <dbReference type="NCBI Taxonomy" id="89957"/>
    <lineage>
        <taxon>Eukaryota</taxon>
        <taxon>Sar</taxon>
        <taxon>Alveolata</taxon>
        <taxon>Dinophyceae</taxon>
        <taxon>Suessiales</taxon>
        <taxon>Suessiaceae</taxon>
        <taxon>Polarella</taxon>
    </lineage>
</organism>
<evidence type="ECO:0000313" key="4">
    <source>
        <dbReference type="Proteomes" id="UP000654075"/>
    </source>
</evidence>
<dbReference type="Proteomes" id="UP000654075">
    <property type="component" value="Unassembled WGS sequence"/>
</dbReference>
<proteinExistence type="predicted"/>